<dbReference type="SUPFAM" id="SSF46955">
    <property type="entry name" value="Putative DNA-binding domain"/>
    <property type="match status" value="1"/>
</dbReference>
<evidence type="ECO:0000313" key="4">
    <source>
        <dbReference type="Proteomes" id="UP000638648"/>
    </source>
</evidence>
<dbReference type="InterPro" id="IPR000551">
    <property type="entry name" value="MerR-type_HTH_dom"/>
</dbReference>
<dbReference type="Proteomes" id="UP000638648">
    <property type="component" value="Unassembled WGS sequence"/>
</dbReference>
<dbReference type="AlphaFoldDB" id="A0A927RFZ4"/>
<dbReference type="InterPro" id="IPR047057">
    <property type="entry name" value="MerR_fam"/>
</dbReference>
<proteinExistence type="predicted"/>
<accession>A0A927RFZ4</accession>
<dbReference type="Pfam" id="PF13411">
    <property type="entry name" value="MerR_1"/>
    <property type="match status" value="1"/>
</dbReference>
<dbReference type="CDD" id="cd01109">
    <property type="entry name" value="HTH_YyaN"/>
    <property type="match status" value="1"/>
</dbReference>
<dbReference type="PANTHER" id="PTHR30204:SF98">
    <property type="entry name" value="HTH-TYPE TRANSCRIPTIONAL REGULATOR ADHR"/>
    <property type="match status" value="1"/>
</dbReference>
<dbReference type="InterPro" id="IPR009061">
    <property type="entry name" value="DNA-bd_dom_put_sf"/>
</dbReference>
<evidence type="ECO:0000259" key="2">
    <source>
        <dbReference type="PROSITE" id="PS50937"/>
    </source>
</evidence>
<dbReference type="RefSeq" id="WP_192754003.1">
    <property type="nucleotide sequence ID" value="NZ_BAABJL010000095.1"/>
</dbReference>
<name>A0A927RFZ4_9ACTN</name>
<dbReference type="Gene3D" id="1.10.1660.10">
    <property type="match status" value="1"/>
</dbReference>
<protein>
    <submittedName>
        <fullName evidence="3">DNA-binding transcriptional MerR regulator</fullName>
    </submittedName>
</protein>
<feature type="domain" description="HTH merR-type" evidence="2">
    <location>
        <begin position="3"/>
        <end position="72"/>
    </location>
</feature>
<organism evidence="3 4">
    <name type="scientific">Actinopolymorpha pittospori</name>
    <dbReference type="NCBI Taxonomy" id="648752"/>
    <lineage>
        <taxon>Bacteria</taxon>
        <taxon>Bacillati</taxon>
        <taxon>Actinomycetota</taxon>
        <taxon>Actinomycetes</taxon>
        <taxon>Propionibacteriales</taxon>
        <taxon>Actinopolymorphaceae</taxon>
        <taxon>Actinopolymorpha</taxon>
    </lineage>
</organism>
<dbReference type="GO" id="GO:0003700">
    <property type="term" value="F:DNA-binding transcription factor activity"/>
    <property type="evidence" value="ECO:0007669"/>
    <property type="project" value="InterPro"/>
</dbReference>
<dbReference type="PRINTS" id="PR00040">
    <property type="entry name" value="HTHMERR"/>
</dbReference>
<keyword evidence="1 3" id="KW-0238">DNA-binding</keyword>
<comment type="caution">
    <text evidence="3">The sequence shown here is derived from an EMBL/GenBank/DDBJ whole genome shotgun (WGS) entry which is preliminary data.</text>
</comment>
<gene>
    <name evidence="3" type="ORF">HEB94_007513</name>
</gene>
<dbReference type="GO" id="GO:0003677">
    <property type="term" value="F:DNA binding"/>
    <property type="evidence" value="ECO:0007669"/>
    <property type="project" value="UniProtKB-KW"/>
</dbReference>
<dbReference type="SMART" id="SM00422">
    <property type="entry name" value="HTH_MERR"/>
    <property type="match status" value="1"/>
</dbReference>
<dbReference type="EMBL" id="JADBEM010000001">
    <property type="protein sequence ID" value="MBE1610665.1"/>
    <property type="molecule type" value="Genomic_DNA"/>
</dbReference>
<reference evidence="3" key="1">
    <citation type="submission" date="2020-10" db="EMBL/GenBank/DDBJ databases">
        <title>Sequencing the genomes of 1000 actinobacteria strains.</title>
        <authorList>
            <person name="Klenk H.-P."/>
        </authorList>
    </citation>
    <scope>NUCLEOTIDE SEQUENCE</scope>
    <source>
        <strain evidence="3">DSM 45354</strain>
    </source>
</reference>
<evidence type="ECO:0000256" key="1">
    <source>
        <dbReference type="ARBA" id="ARBA00023125"/>
    </source>
</evidence>
<keyword evidence="4" id="KW-1185">Reference proteome</keyword>
<evidence type="ECO:0000313" key="3">
    <source>
        <dbReference type="EMBL" id="MBE1610665.1"/>
    </source>
</evidence>
<dbReference type="PANTHER" id="PTHR30204">
    <property type="entry name" value="REDOX-CYCLING DRUG-SENSING TRANSCRIPTIONAL ACTIVATOR SOXR"/>
    <property type="match status" value="1"/>
</dbReference>
<dbReference type="PROSITE" id="PS50937">
    <property type="entry name" value="HTH_MERR_2"/>
    <property type="match status" value="1"/>
</dbReference>
<sequence>MNSYSSGQAADKTGFSIDTLRYYERIGLLDPVGRSASGQRRFNDDDLNWLHLLRCLRDTEMPLTDMLRFAELCRRGEESIPDRISLLEVHHERVGRQIERLRERWSEIQQEIGSYRSRL</sequence>